<feature type="region of interest" description="Disordered" evidence="2">
    <location>
        <begin position="74"/>
        <end position="104"/>
    </location>
</feature>
<dbReference type="InterPro" id="IPR050267">
    <property type="entry name" value="Anti-sigma-factor_SerPK"/>
</dbReference>
<dbReference type="PANTHER" id="PTHR35526">
    <property type="entry name" value="ANTI-SIGMA-F FACTOR RSBW-RELATED"/>
    <property type="match status" value="1"/>
</dbReference>
<reference evidence="4 5" key="1">
    <citation type="submission" date="2022-04" db="EMBL/GenBank/DDBJ databases">
        <title>Genome draft of Actinomadura sp. ATCC 31491.</title>
        <authorList>
            <person name="Shi X."/>
            <person name="Du Y."/>
        </authorList>
    </citation>
    <scope>NUCLEOTIDE SEQUENCE [LARGE SCALE GENOMIC DNA]</scope>
    <source>
        <strain evidence="4 5">ATCC 31491</strain>
    </source>
</reference>
<evidence type="ECO:0000259" key="3">
    <source>
        <dbReference type="Pfam" id="PF13581"/>
    </source>
</evidence>
<evidence type="ECO:0000313" key="4">
    <source>
        <dbReference type="EMBL" id="MCK2213636.1"/>
    </source>
</evidence>
<dbReference type="InterPro" id="IPR003594">
    <property type="entry name" value="HATPase_dom"/>
</dbReference>
<dbReference type="GO" id="GO:0005524">
    <property type="term" value="F:ATP binding"/>
    <property type="evidence" value="ECO:0007669"/>
    <property type="project" value="UniProtKB-KW"/>
</dbReference>
<dbReference type="CDD" id="cd16936">
    <property type="entry name" value="HATPase_RsbW-like"/>
    <property type="match status" value="1"/>
</dbReference>
<evidence type="ECO:0000256" key="1">
    <source>
        <dbReference type="ARBA" id="ARBA00022527"/>
    </source>
</evidence>
<keyword evidence="1" id="KW-0808">Transferase</keyword>
<name>A0ABT0FMX8_9ACTN</name>
<keyword evidence="1" id="KW-0418">Kinase</keyword>
<dbReference type="PANTHER" id="PTHR35526:SF3">
    <property type="entry name" value="ANTI-SIGMA-F FACTOR RSBW"/>
    <property type="match status" value="1"/>
</dbReference>
<dbReference type="EMBL" id="JAKRKC020000001">
    <property type="protein sequence ID" value="MCK2213636.1"/>
    <property type="molecule type" value="Genomic_DNA"/>
</dbReference>
<dbReference type="Gene3D" id="3.30.565.10">
    <property type="entry name" value="Histidine kinase-like ATPase, C-terminal domain"/>
    <property type="match status" value="1"/>
</dbReference>
<comment type="caution">
    <text evidence="4">The sequence shown here is derived from an EMBL/GenBank/DDBJ whole genome shotgun (WGS) entry which is preliminary data.</text>
</comment>
<evidence type="ECO:0000256" key="2">
    <source>
        <dbReference type="SAM" id="MobiDB-lite"/>
    </source>
</evidence>
<dbReference type="Proteomes" id="UP001317259">
    <property type="component" value="Unassembled WGS sequence"/>
</dbReference>
<dbReference type="InterPro" id="IPR036890">
    <property type="entry name" value="HATPase_C_sf"/>
</dbReference>
<protein>
    <submittedName>
        <fullName evidence="4">ATP-binding protein</fullName>
    </submittedName>
</protein>
<organism evidence="4 5">
    <name type="scientific">Actinomadura luzonensis</name>
    <dbReference type="NCBI Taxonomy" id="2805427"/>
    <lineage>
        <taxon>Bacteria</taxon>
        <taxon>Bacillati</taxon>
        <taxon>Actinomycetota</taxon>
        <taxon>Actinomycetes</taxon>
        <taxon>Streptosporangiales</taxon>
        <taxon>Thermomonosporaceae</taxon>
        <taxon>Actinomadura</taxon>
    </lineage>
</organism>
<keyword evidence="5" id="KW-1185">Reference proteome</keyword>
<dbReference type="SUPFAM" id="SSF55874">
    <property type="entry name" value="ATPase domain of HSP90 chaperone/DNA topoisomerase II/histidine kinase"/>
    <property type="match status" value="1"/>
</dbReference>
<keyword evidence="1" id="KW-0723">Serine/threonine-protein kinase</keyword>
<dbReference type="Pfam" id="PF13581">
    <property type="entry name" value="HATPase_c_2"/>
    <property type="match status" value="1"/>
</dbReference>
<proteinExistence type="predicted"/>
<keyword evidence="4" id="KW-0067">ATP-binding</keyword>
<keyword evidence="4" id="KW-0547">Nucleotide-binding</keyword>
<feature type="domain" description="Histidine kinase/HSP90-like ATPase" evidence="3">
    <location>
        <begin position="30"/>
        <end position="116"/>
    </location>
</feature>
<dbReference type="RefSeq" id="WP_242380840.1">
    <property type="nucleotide sequence ID" value="NZ_JAKRKC020000001.1"/>
</dbReference>
<accession>A0ABT0FMX8</accession>
<gene>
    <name evidence="4" type="ORF">MF672_007500</name>
</gene>
<evidence type="ECO:0000313" key="5">
    <source>
        <dbReference type="Proteomes" id="UP001317259"/>
    </source>
</evidence>
<sequence length="139" mass="15269">MEHTFLAGIADPLLFPSMARDTVCRWIGARAHDLETVTSELVTNAVRHGLGPMPDAGYVRLKLTTESRRCELLVTDPGRSPGEPAMGLPDNDPSPDPDPDPGVERLRGLVLVDLLTGGLWGHFRNERRERVVWAVLPLA</sequence>